<proteinExistence type="inferred from homology"/>
<evidence type="ECO:0000256" key="5">
    <source>
        <dbReference type="ARBA" id="ARBA00023159"/>
    </source>
</evidence>
<name>A0A6G1EZ71_9ORYZ</name>
<protein>
    <recommendedName>
        <fullName evidence="10">BZIP domain-containing protein</fullName>
    </recommendedName>
</protein>
<feature type="domain" description="BZIP" evidence="10">
    <location>
        <begin position="234"/>
        <end position="297"/>
    </location>
</feature>
<dbReference type="GO" id="GO:0003677">
    <property type="term" value="F:DNA binding"/>
    <property type="evidence" value="ECO:0007669"/>
    <property type="project" value="UniProtKB-KW"/>
</dbReference>
<comment type="caution">
    <text evidence="11">The sequence shown here is derived from an EMBL/GenBank/DDBJ whole genome shotgun (WGS) entry which is preliminary data.</text>
</comment>
<dbReference type="GO" id="GO:0003700">
    <property type="term" value="F:DNA-binding transcription factor activity"/>
    <property type="evidence" value="ECO:0007669"/>
    <property type="project" value="InterPro"/>
</dbReference>
<dbReference type="Proteomes" id="UP000479710">
    <property type="component" value="Unassembled WGS sequence"/>
</dbReference>
<dbReference type="FunFam" id="1.20.5.170:FF:000009">
    <property type="entry name" value="probable transcription factor PosF21"/>
    <property type="match status" value="1"/>
</dbReference>
<accession>A0A6G1EZ71</accession>
<keyword evidence="6" id="KW-0804">Transcription</keyword>
<evidence type="ECO:0000256" key="6">
    <source>
        <dbReference type="ARBA" id="ARBA00023163"/>
    </source>
</evidence>
<dbReference type="OrthoDB" id="1435597at2759"/>
<sequence>MNTTKELMMHRHVQAPAPAQQGSKQRAGLPPTPPPAAAAAATSHLSHGDVCMDDSARGAMGGLPPRKAHRRSRSDVPFGYFQPLPPPSPKMEAVWALPGGGGAGDDLLNAYMSMEGMAADGLNNSDGDSRGSSMRTNGAESSENESEDYVGADSQALLWGGEAAGKKRRNAAAGEPAARHARSLSMDSLMGKLSFAANGEPTKFSLEFGSGEFTPAEMKRIMADEKLAEMALADPKRVKRVLANRQSAARSKERRMRYIAELEQKVQILQTEATTLSAQLTLLQRDSSGLATQNNELKFRLQSMEQQAQLRDALNEALTAEVQRLKLAANEVGDTSSSNLAHQIQLRCQNQMLDLQQQQAEQIPFYQLEQPEQNGAARNHESK</sequence>
<dbReference type="InterPro" id="IPR046347">
    <property type="entry name" value="bZIP_sf"/>
</dbReference>
<evidence type="ECO:0000313" key="11">
    <source>
        <dbReference type="EMBL" id="KAF0929947.1"/>
    </source>
</evidence>
<evidence type="ECO:0000259" key="10">
    <source>
        <dbReference type="PROSITE" id="PS50217"/>
    </source>
</evidence>
<dbReference type="SUPFAM" id="SSF57959">
    <property type="entry name" value="Leucine zipper domain"/>
    <property type="match status" value="1"/>
</dbReference>
<dbReference type="PANTHER" id="PTHR13690:SF78">
    <property type="entry name" value="BZIP TRANSCRIPTION FACTOR FAMILY PROTEIN, EXPRESSED"/>
    <property type="match status" value="1"/>
</dbReference>
<evidence type="ECO:0000256" key="8">
    <source>
        <dbReference type="ARBA" id="ARBA00054342"/>
    </source>
</evidence>
<keyword evidence="3" id="KW-0805">Transcription regulation</keyword>
<comment type="function">
    <text evidence="8">Transcription factor probably involved in vascular development and shoot tissue organization. Binds to the DNA sequence 5'-CCGAGTGTGCCCCTGG-3' present in the promoter region Box II of the phloem-specific rice tungro bacilliform virus (RTBV) promoter. May regulate tissue-specific expression of the RTBV promoter and virus replication.</text>
</comment>
<dbReference type="Pfam" id="PF00170">
    <property type="entry name" value="bZIP_1"/>
    <property type="match status" value="1"/>
</dbReference>
<dbReference type="SMART" id="SM00338">
    <property type="entry name" value="BRLZ"/>
    <property type="match status" value="1"/>
</dbReference>
<dbReference type="InterPro" id="IPR004827">
    <property type="entry name" value="bZIP"/>
</dbReference>
<keyword evidence="7" id="KW-0539">Nucleus</keyword>
<dbReference type="PROSITE" id="PS50217">
    <property type="entry name" value="BZIP"/>
    <property type="match status" value="1"/>
</dbReference>
<keyword evidence="4" id="KW-0238">DNA-binding</keyword>
<evidence type="ECO:0000256" key="9">
    <source>
        <dbReference type="SAM" id="MobiDB-lite"/>
    </source>
</evidence>
<evidence type="ECO:0000256" key="2">
    <source>
        <dbReference type="ARBA" id="ARBA00007163"/>
    </source>
</evidence>
<dbReference type="GO" id="GO:0005634">
    <property type="term" value="C:nucleus"/>
    <property type="evidence" value="ECO:0007669"/>
    <property type="project" value="UniProtKB-SubCell"/>
</dbReference>
<reference evidence="11 12" key="1">
    <citation type="submission" date="2019-11" db="EMBL/GenBank/DDBJ databases">
        <title>Whole genome sequence of Oryza granulata.</title>
        <authorList>
            <person name="Li W."/>
        </authorList>
    </citation>
    <scope>NUCLEOTIDE SEQUENCE [LARGE SCALE GENOMIC DNA]</scope>
    <source>
        <strain evidence="12">cv. Menghai</strain>
        <tissue evidence="11">Leaf</tissue>
    </source>
</reference>
<dbReference type="CDD" id="cd14703">
    <property type="entry name" value="bZIP_plant_RF2"/>
    <property type="match status" value="1"/>
</dbReference>
<evidence type="ECO:0000256" key="1">
    <source>
        <dbReference type="ARBA" id="ARBA00004123"/>
    </source>
</evidence>
<feature type="compositionally biased region" description="Polar residues" evidence="9">
    <location>
        <begin position="122"/>
        <end position="141"/>
    </location>
</feature>
<dbReference type="InterPro" id="IPR044759">
    <property type="entry name" value="bZIP_RF2"/>
</dbReference>
<feature type="region of interest" description="Disordered" evidence="9">
    <location>
        <begin position="1"/>
        <end position="73"/>
    </location>
</feature>
<evidence type="ECO:0000256" key="7">
    <source>
        <dbReference type="ARBA" id="ARBA00023242"/>
    </source>
</evidence>
<comment type="subcellular location">
    <subcellularLocation>
        <location evidence="1">Nucleus</location>
    </subcellularLocation>
</comment>
<dbReference type="AlphaFoldDB" id="A0A6G1EZ71"/>
<evidence type="ECO:0000256" key="3">
    <source>
        <dbReference type="ARBA" id="ARBA00023015"/>
    </source>
</evidence>
<dbReference type="PANTHER" id="PTHR13690">
    <property type="entry name" value="TRANSCRIPTION FACTOR POSF21-RELATED"/>
    <property type="match status" value="1"/>
</dbReference>
<organism evidence="11 12">
    <name type="scientific">Oryza meyeriana var. granulata</name>
    <dbReference type="NCBI Taxonomy" id="110450"/>
    <lineage>
        <taxon>Eukaryota</taxon>
        <taxon>Viridiplantae</taxon>
        <taxon>Streptophyta</taxon>
        <taxon>Embryophyta</taxon>
        <taxon>Tracheophyta</taxon>
        <taxon>Spermatophyta</taxon>
        <taxon>Magnoliopsida</taxon>
        <taxon>Liliopsida</taxon>
        <taxon>Poales</taxon>
        <taxon>Poaceae</taxon>
        <taxon>BOP clade</taxon>
        <taxon>Oryzoideae</taxon>
        <taxon>Oryzeae</taxon>
        <taxon>Oryzinae</taxon>
        <taxon>Oryza</taxon>
        <taxon>Oryza meyeriana</taxon>
    </lineage>
</organism>
<evidence type="ECO:0000256" key="4">
    <source>
        <dbReference type="ARBA" id="ARBA00023125"/>
    </source>
</evidence>
<feature type="region of interest" description="Disordered" evidence="9">
    <location>
        <begin position="121"/>
        <end position="150"/>
    </location>
</feature>
<gene>
    <name evidence="11" type="ORF">E2562_027077</name>
</gene>
<comment type="similarity">
    <text evidence="2">Belongs to the bZIP family.</text>
</comment>
<dbReference type="EMBL" id="SPHZ02000002">
    <property type="protein sequence ID" value="KAF0929947.1"/>
    <property type="molecule type" value="Genomic_DNA"/>
</dbReference>
<keyword evidence="5" id="KW-0010">Activator</keyword>
<keyword evidence="12" id="KW-1185">Reference proteome</keyword>
<dbReference type="Gene3D" id="1.20.5.170">
    <property type="match status" value="1"/>
</dbReference>
<evidence type="ECO:0000313" key="12">
    <source>
        <dbReference type="Proteomes" id="UP000479710"/>
    </source>
</evidence>